<evidence type="ECO:0000259" key="7">
    <source>
        <dbReference type="Pfam" id="PF02687"/>
    </source>
</evidence>
<dbReference type="InterPro" id="IPR003838">
    <property type="entry name" value="ABC3_permease_C"/>
</dbReference>
<dbReference type="KEGG" id="ahm:TL08_25455"/>
<dbReference type="EMBL" id="CP014859">
    <property type="protein sequence ID" value="AOS65867.1"/>
    <property type="molecule type" value="Genomic_DNA"/>
</dbReference>
<feature type="transmembrane region" description="Helical" evidence="6">
    <location>
        <begin position="304"/>
        <end position="325"/>
    </location>
</feature>
<feature type="transmembrane region" description="Helical" evidence="6">
    <location>
        <begin position="724"/>
        <end position="752"/>
    </location>
</feature>
<keyword evidence="4 6" id="KW-1133">Transmembrane helix</keyword>
<organism evidence="8 9">
    <name type="scientific">Actinoalloteichus hymeniacidonis</name>
    <dbReference type="NCBI Taxonomy" id="340345"/>
    <lineage>
        <taxon>Bacteria</taxon>
        <taxon>Bacillati</taxon>
        <taxon>Actinomycetota</taxon>
        <taxon>Actinomycetes</taxon>
        <taxon>Pseudonocardiales</taxon>
        <taxon>Pseudonocardiaceae</taxon>
        <taxon>Actinoalloteichus</taxon>
    </lineage>
</organism>
<feature type="transmembrane region" description="Helical" evidence="6">
    <location>
        <begin position="373"/>
        <end position="395"/>
    </location>
</feature>
<gene>
    <name evidence="8" type="ORF">TL08_25455</name>
</gene>
<proteinExistence type="predicted"/>
<evidence type="ECO:0000256" key="6">
    <source>
        <dbReference type="SAM" id="Phobius"/>
    </source>
</evidence>
<feature type="transmembrane region" description="Helical" evidence="6">
    <location>
        <begin position="207"/>
        <end position="227"/>
    </location>
</feature>
<evidence type="ECO:0000313" key="9">
    <source>
        <dbReference type="Proteomes" id="UP000095210"/>
    </source>
</evidence>
<evidence type="ECO:0000256" key="3">
    <source>
        <dbReference type="ARBA" id="ARBA00022692"/>
    </source>
</evidence>
<dbReference type="AlphaFoldDB" id="A0AAC9N179"/>
<evidence type="ECO:0000256" key="2">
    <source>
        <dbReference type="ARBA" id="ARBA00022475"/>
    </source>
</evidence>
<keyword evidence="3 6" id="KW-0812">Transmembrane</keyword>
<feature type="transmembrane region" description="Helical" evidence="6">
    <location>
        <begin position="423"/>
        <end position="444"/>
    </location>
</feature>
<feature type="transmembrane region" description="Helical" evidence="6">
    <location>
        <begin position="346"/>
        <end position="367"/>
    </location>
</feature>
<keyword evidence="2" id="KW-1003">Cell membrane</keyword>
<evidence type="ECO:0000256" key="5">
    <source>
        <dbReference type="ARBA" id="ARBA00023136"/>
    </source>
</evidence>
<feature type="transmembrane region" description="Helical" evidence="6">
    <location>
        <begin position="36"/>
        <end position="58"/>
    </location>
</feature>
<dbReference type="RefSeq" id="WP_069852657.1">
    <property type="nucleotide sequence ID" value="NZ_CP014859.1"/>
</dbReference>
<keyword evidence="5 6" id="KW-0472">Membrane</keyword>
<evidence type="ECO:0000256" key="4">
    <source>
        <dbReference type="ARBA" id="ARBA00022989"/>
    </source>
</evidence>
<evidence type="ECO:0000313" key="8">
    <source>
        <dbReference type="EMBL" id="AOS65867.1"/>
    </source>
</evidence>
<feature type="transmembrane region" description="Helical" evidence="6">
    <location>
        <begin position="673"/>
        <end position="697"/>
    </location>
</feature>
<feature type="transmembrane region" description="Helical" evidence="6">
    <location>
        <begin position="262"/>
        <end position="284"/>
    </location>
</feature>
<dbReference type="Pfam" id="PF02687">
    <property type="entry name" value="FtsX"/>
    <property type="match status" value="2"/>
</dbReference>
<protein>
    <submittedName>
        <fullName evidence="8">FtsX-like permease family</fullName>
    </submittedName>
</protein>
<comment type="subcellular location">
    <subcellularLocation>
        <location evidence="1">Cell membrane</location>
        <topology evidence="1">Multi-pass membrane protein</topology>
    </subcellularLocation>
</comment>
<feature type="transmembrane region" description="Helical" evidence="6">
    <location>
        <begin position="764"/>
        <end position="787"/>
    </location>
</feature>
<dbReference type="Proteomes" id="UP000095210">
    <property type="component" value="Chromosome"/>
</dbReference>
<reference evidence="9" key="1">
    <citation type="submission" date="2016-03" db="EMBL/GenBank/DDBJ databases">
        <title>Complete genome sequence of the type strain Actinoalloteichus hymeniacidonis DSM 45092.</title>
        <authorList>
            <person name="Schaffert L."/>
            <person name="Albersmeier A."/>
            <person name="Winkler A."/>
            <person name="Kalinowski J."/>
            <person name="Zotchev S."/>
            <person name="Ruckert C."/>
        </authorList>
    </citation>
    <scope>NUCLEOTIDE SEQUENCE [LARGE SCALE GENOMIC DNA]</scope>
    <source>
        <strain evidence="9">HPA177(T) (DSM 45092(T))</strain>
    </source>
</reference>
<keyword evidence="9" id="KW-1185">Reference proteome</keyword>
<feature type="domain" description="ABC3 transporter permease C-terminal" evidence="7">
    <location>
        <begin position="680"/>
        <end position="788"/>
    </location>
</feature>
<accession>A0AAC9N179</accession>
<sequence length="799" mass="85088">MSKAEGGVLRRWTQDLALGVRLAVGGSRIPWGRISLTSIGAGLGVAVLLLLASAGTAIEQRAERYYERTPAVAADLLEVDPETELEPFLAKRASFGHDGVDLSVVFLDTAGADPSPPPGLERMPEPGEIFISPALEELFDSPRGEVLQQRLGGRVADEIQQDGLVDPHERFAYVGTDRLRDIEPLPNATAYGFGVDAPPRDTLPPEVLAVLLVGIVAIVMPVVVFVANSTRMAESARDRRLAALRLVGADARQIRRIASGEALLGAGGGLAVGLLGFLGARSVAESFRVADISVFSSDLMPEPWAVIAIVIGLPVLAVTTAITAMRRVVVEPLGVVRLSQPIRRRLWWRLALVVLGFVGVIVTRDYIVTRSGAVAFSLSVAALLAGVPALLPWLLDKVIARLRGGPLPWQLAVRRLQLGSGTASRAVSGVAVLLAAMISLYAVINTVAVRDRQIDENLAAMDARLSQRIEPGLHEVLSSTTEESTPSSSELLAALESVPDVKSVFMGRSDWVEDADQYGYGVLVADCSQLEMVNALQSCEPGDAFVLADGGEAQLEPGQEMIYRSWLDEGESSIRWEVPADAQRVSWEPTRFAQYLQFHAVMLTPEAAAGLPVGMFGSEMYFTVDPGDQAAVDAALIALSEVDPLVDLWSTGRSTVTFTSALGSDADSTLDTVVLGLTLAGLLTFALIGSSLLVVAIEQIQERKRPLAVIAAVGAPRRTLSFSVLLQTLVPMVAALLVAGFIGTTIALAVLLPSSQYPVFEWTGIGLMALGALIVPVLVTLGTLPSLRRATRPEELRTE</sequence>
<dbReference type="GO" id="GO:0005886">
    <property type="term" value="C:plasma membrane"/>
    <property type="evidence" value="ECO:0007669"/>
    <property type="project" value="UniProtKB-SubCell"/>
</dbReference>
<evidence type="ECO:0000256" key="1">
    <source>
        <dbReference type="ARBA" id="ARBA00004651"/>
    </source>
</evidence>
<name>A0AAC9N179_9PSEU</name>
<feature type="domain" description="ABC3 transporter permease C-terminal" evidence="7">
    <location>
        <begin position="215"/>
        <end position="328"/>
    </location>
</feature>